<reference evidence="1 2" key="1">
    <citation type="submission" date="2018-04" db="EMBL/GenBank/DDBJ databases">
        <title>Novel Campyloabacter and Helicobacter Species and Strains.</title>
        <authorList>
            <person name="Mannion A.J."/>
            <person name="Shen Z."/>
            <person name="Fox J.G."/>
        </authorList>
    </citation>
    <scope>NUCLEOTIDE SEQUENCE [LARGE SCALE GENOMIC DNA]</scope>
    <source>
        <strain evidence="1 2">MIT 17-337</strain>
    </source>
</reference>
<proteinExistence type="predicted"/>
<accession>A0A3D8IKI7</accession>
<protein>
    <submittedName>
        <fullName evidence="1">Uncharacterized protein</fullName>
    </submittedName>
</protein>
<dbReference type="EMBL" id="NXLQ01000012">
    <property type="protein sequence ID" value="RDU65396.1"/>
    <property type="molecule type" value="Genomic_DNA"/>
</dbReference>
<organism evidence="1 2">
    <name type="scientific">Helicobacter didelphidarum</name>
    <dbReference type="NCBI Taxonomy" id="2040648"/>
    <lineage>
        <taxon>Bacteria</taxon>
        <taxon>Pseudomonadati</taxon>
        <taxon>Campylobacterota</taxon>
        <taxon>Epsilonproteobacteria</taxon>
        <taxon>Campylobacterales</taxon>
        <taxon>Helicobacteraceae</taxon>
        <taxon>Helicobacter</taxon>
    </lineage>
</organism>
<dbReference type="Proteomes" id="UP000256379">
    <property type="component" value="Unassembled WGS sequence"/>
</dbReference>
<keyword evidence="2" id="KW-1185">Reference proteome</keyword>
<dbReference type="RefSeq" id="WP_115543187.1">
    <property type="nucleotide sequence ID" value="NZ_NXLQ01000012.1"/>
</dbReference>
<comment type="caution">
    <text evidence="1">The sequence shown here is derived from an EMBL/GenBank/DDBJ whole genome shotgun (WGS) entry which is preliminary data.</text>
</comment>
<dbReference type="AlphaFoldDB" id="A0A3D8IKI7"/>
<evidence type="ECO:0000313" key="1">
    <source>
        <dbReference type="EMBL" id="RDU65396.1"/>
    </source>
</evidence>
<sequence length="290" mass="34077">MNNITDHTFHPQSTTFNVEKPVLLDDRIAVGNAFDEIVIAPLLSGKAYNVNIKEFKAFDSSSFAQRFEDFGLDRSIKNGHYSEYNIEYKPFLVHFEFQYNPDFLHNAKDLFEKISSTRYCDKSIRDAKDIRNLDIPCAIFGDFNLEYIEREGWFGIKNFYLETFQGIRLEYASLLANKLNKISSNLYFSFCDSDNNHLVGVYSDFRDYSLTFYNTEALRKVSKILVNTTRPTYVTYQVEPLSSMALSYRLRTFFLVREKPEENYYAFIIYLSEEEVNRISKVRAWAHADR</sequence>
<name>A0A3D8IKI7_9HELI</name>
<evidence type="ECO:0000313" key="2">
    <source>
        <dbReference type="Proteomes" id="UP000256379"/>
    </source>
</evidence>
<gene>
    <name evidence="1" type="ORF">CQA53_06375</name>
</gene>
<dbReference type="OrthoDB" id="5327440at2"/>